<organism evidence="2">
    <name type="scientific">Rhizophora mucronata</name>
    <name type="common">Asiatic mangrove</name>
    <dbReference type="NCBI Taxonomy" id="61149"/>
    <lineage>
        <taxon>Eukaryota</taxon>
        <taxon>Viridiplantae</taxon>
        <taxon>Streptophyta</taxon>
        <taxon>Embryophyta</taxon>
        <taxon>Tracheophyta</taxon>
        <taxon>Spermatophyta</taxon>
        <taxon>Magnoliopsida</taxon>
        <taxon>eudicotyledons</taxon>
        <taxon>Gunneridae</taxon>
        <taxon>Pentapetalae</taxon>
        <taxon>rosids</taxon>
        <taxon>fabids</taxon>
        <taxon>Malpighiales</taxon>
        <taxon>Rhizophoraceae</taxon>
        <taxon>Rhizophora</taxon>
    </lineage>
</organism>
<proteinExistence type="predicted"/>
<sequence length="46" mass="5345">MLTIQLFKENLVLIFYLTLFAVVQFLVLTCILLSMLFCDSLKFAIN</sequence>
<reference evidence="2" key="1">
    <citation type="submission" date="2018-02" db="EMBL/GenBank/DDBJ databases">
        <title>Rhizophora mucronata_Transcriptome.</title>
        <authorList>
            <person name="Meera S.P."/>
            <person name="Sreeshan A."/>
            <person name="Augustine A."/>
        </authorList>
    </citation>
    <scope>NUCLEOTIDE SEQUENCE</scope>
    <source>
        <tissue evidence="2">Leaf</tissue>
    </source>
</reference>
<name>A0A2P2MDI2_RHIMU</name>
<dbReference type="AlphaFoldDB" id="A0A2P2MDI2"/>
<keyword evidence="1" id="KW-1133">Transmembrane helix</keyword>
<evidence type="ECO:0000256" key="1">
    <source>
        <dbReference type="SAM" id="Phobius"/>
    </source>
</evidence>
<keyword evidence="1" id="KW-0472">Membrane</keyword>
<accession>A0A2P2MDI2</accession>
<feature type="transmembrane region" description="Helical" evidence="1">
    <location>
        <begin position="12"/>
        <end position="38"/>
    </location>
</feature>
<protein>
    <submittedName>
        <fullName evidence="2">Uncharacterized protein</fullName>
    </submittedName>
</protein>
<evidence type="ECO:0000313" key="2">
    <source>
        <dbReference type="EMBL" id="MBX28283.1"/>
    </source>
</evidence>
<keyword evidence="1" id="KW-0812">Transmembrane</keyword>
<dbReference type="EMBL" id="GGEC01047799">
    <property type="protein sequence ID" value="MBX28283.1"/>
    <property type="molecule type" value="Transcribed_RNA"/>
</dbReference>